<organism evidence="2 3">
    <name type="scientific">Oerskovia turbata</name>
    <dbReference type="NCBI Taxonomy" id="1713"/>
    <lineage>
        <taxon>Bacteria</taxon>
        <taxon>Bacillati</taxon>
        <taxon>Actinomycetota</taxon>
        <taxon>Actinomycetes</taxon>
        <taxon>Micrococcales</taxon>
        <taxon>Cellulomonadaceae</taxon>
        <taxon>Oerskovia</taxon>
    </lineage>
</organism>
<dbReference type="EMBL" id="SDJQ01000017">
    <property type="protein sequence ID" value="RXR32797.1"/>
    <property type="molecule type" value="Genomic_DNA"/>
</dbReference>
<comment type="caution">
    <text evidence="2">The sequence shown here is derived from an EMBL/GenBank/DDBJ whole genome shotgun (WGS) entry which is preliminary data.</text>
</comment>
<protein>
    <recommendedName>
        <fullName evidence="5">GGDEF domain-containing protein</fullName>
    </recommendedName>
</protein>
<evidence type="ECO:0008006" key="5">
    <source>
        <dbReference type="Google" id="ProtNLM"/>
    </source>
</evidence>
<dbReference type="Proteomes" id="UP000290517">
    <property type="component" value="Unassembled WGS sequence"/>
</dbReference>
<gene>
    <name evidence="1" type="ORF">EQW73_10420</name>
    <name evidence="2" type="ORF">EQW78_13765</name>
</gene>
<dbReference type="EMBL" id="SDJR01000006">
    <property type="protein sequence ID" value="RXR25262.1"/>
    <property type="molecule type" value="Genomic_DNA"/>
</dbReference>
<reference evidence="3 4" key="1">
    <citation type="submission" date="2019-01" db="EMBL/GenBank/DDBJ databases">
        <title>Oerskovia turbata Genome sequencing and assembly.</title>
        <authorList>
            <person name="Dou T."/>
        </authorList>
    </citation>
    <scope>NUCLEOTIDE SEQUENCE [LARGE SCALE GENOMIC DNA]</scope>
    <source>
        <strain evidence="2 3">JCM12123</strain>
        <strain evidence="1 4">JCM3160</strain>
    </source>
</reference>
<keyword evidence="4" id="KW-1185">Reference proteome</keyword>
<dbReference type="STRING" id="1713.GCA_000718325_00616"/>
<evidence type="ECO:0000313" key="3">
    <source>
        <dbReference type="Proteomes" id="UP000289805"/>
    </source>
</evidence>
<dbReference type="AlphaFoldDB" id="A0A4Q1KRX7"/>
<dbReference type="Proteomes" id="UP000289805">
    <property type="component" value="Unassembled WGS sequence"/>
</dbReference>
<accession>A0A4Q1KRX7</accession>
<evidence type="ECO:0000313" key="2">
    <source>
        <dbReference type="EMBL" id="RXR32797.1"/>
    </source>
</evidence>
<proteinExistence type="predicted"/>
<evidence type="ECO:0000313" key="4">
    <source>
        <dbReference type="Proteomes" id="UP000290517"/>
    </source>
</evidence>
<name>A0A4Q1KRX7_9CELL</name>
<dbReference type="RefSeq" id="WP_030150175.1">
    <property type="nucleotide sequence ID" value="NZ_JOFV01000003.1"/>
</dbReference>
<dbReference type="OrthoDB" id="4936366at2"/>
<sequence length="265" mass="28577">MSTSLVRLMGMDLRPGYPEPAVASLLDEWQAASMNSVWLRPGDWYHPAVEALVEALTDARCPAAAAERLGEARGRDGISIGETIDDLSCLFDLWGTAPDVTVLRAVSTGWAVGNELIPGAPPTTDPRSGLATMPYLVQRLQETYGQAERLGTPASTTHCLVLVDVAIERIDGWQRVARAAAMGKVLTETFGLGHPVATLGGGIYAALSARTADVGPVRAELRHRIERTALTFGVTAILRRPPRIWVEPLPARHADAVQMLRDLSR</sequence>
<evidence type="ECO:0000313" key="1">
    <source>
        <dbReference type="EMBL" id="RXR25262.1"/>
    </source>
</evidence>